<keyword evidence="5" id="KW-1185">Reference proteome</keyword>
<feature type="transmembrane region" description="Helical" evidence="1">
    <location>
        <begin position="308"/>
        <end position="330"/>
    </location>
</feature>
<evidence type="ECO:0000256" key="1">
    <source>
        <dbReference type="SAM" id="Phobius"/>
    </source>
</evidence>
<dbReference type="InterPro" id="IPR001173">
    <property type="entry name" value="Glyco_trans_2-like"/>
</dbReference>
<evidence type="ECO:0000313" key="4">
    <source>
        <dbReference type="EMBL" id="GJE77025.1"/>
    </source>
</evidence>
<dbReference type="Proteomes" id="UP001055093">
    <property type="component" value="Unassembled WGS sequence"/>
</dbReference>
<keyword evidence="2" id="KW-0732">Signal</keyword>
<proteinExistence type="predicted"/>
<comment type="caution">
    <text evidence="4">The sequence shown here is derived from an EMBL/GenBank/DDBJ whole genome shotgun (WGS) entry which is preliminary data.</text>
</comment>
<feature type="signal peptide" evidence="2">
    <location>
        <begin position="1"/>
        <end position="20"/>
    </location>
</feature>
<keyword evidence="1" id="KW-0812">Transmembrane</keyword>
<dbReference type="Gene3D" id="3.90.550.10">
    <property type="entry name" value="Spore Coat Polysaccharide Biosynthesis Protein SpsA, Chain A"/>
    <property type="match status" value="1"/>
</dbReference>
<dbReference type="Pfam" id="PF00535">
    <property type="entry name" value="Glycos_transf_2"/>
    <property type="match status" value="1"/>
</dbReference>
<evidence type="ECO:0000259" key="3">
    <source>
        <dbReference type="Pfam" id="PF00535"/>
    </source>
</evidence>
<dbReference type="PANTHER" id="PTHR43646">
    <property type="entry name" value="GLYCOSYLTRANSFERASE"/>
    <property type="match status" value="1"/>
</dbReference>
<evidence type="ECO:0000256" key="2">
    <source>
        <dbReference type="SAM" id="SignalP"/>
    </source>
</evidence>
<gene>
    <name evidence="4" type="primary">crtQ</name>
    <name evidence="4" type="ORF">BGCPKDLD_3625</name>
</gene>
<reference evidence="4" key="1">
    <citation type="journal article" date="2021" name="Front. Microbiol.">
        <title>Comprehensive Comparative Genomics and Phenotyping of Methylobacterium Species.</title>
        <authorList>
            <person name="Alessa O."/>
            <person name="Ogura Y."/>
            <person name="Fujitani Y."/>
            <person name="Takami H."/>
            <person name="Hayashi T."/>
            <person name="Sahin N."/>
            <person name="Tani A."/>
        </authorList>
    </citation>
    <scope>NUCLEOTIDE SEQUENCE</scope>
    <source>
        <strain evidence="4">DSM 14458</strain>
    </source>
</reference>
<feature type="transmembrane region" description="Helical" evidence="1">
    <location>
        <begin position="279"/>
        <end position="302"/>
    </location>
</feature>
<protein>
    <submittedName>
        <fullName evidence="4">4,4'-diaponeurosporenoate glycosyltransferase</fullName>
    </submittedName>
</protein>
<keyword evidence="1" id="KW-1133">Transmembrane helix</keyword>
<feature type="domain" description="Glycosyltransferase 2-like" evidence="3">
    <location>
        <begin position="41"/>
        <end position="211"/>
    </location>
</feature>
<keyword evidence="1" id="KW-0472">Membrane</keyword>
<accession>A0ABQ4UXM2</accession>
<reference evidence="4" key="2">
    <citation type="submission" date="2021-08" db="EMBL/GenBank/DDBJ databases">
        <authorList>
            <person name="Tani A."/>
            <person name="Ola A."/>
            <person name="Ogura Y."/>
            <person name="Katsura K."/>
            <person name="Hayashi T."/>
        </authorList>
    </citation>
    <scope>NUCLEOTIDE SEQUENCE</scope>
    <source>
        <strain evidence="4">DSM 14458</strain>
    </source>
</reference>
<name>A0ABQ4UXM2_9HYPH</name>
<dbReference type="SUPFAM" id="SSF53448">
    <property type="entry name" value="Nucleotide-diphospho-sugar transferases"/>
    <property type="match status" value="1"/>
</dbReference>
<feature type="chain" id="PRO_5046738276" evidence="2">
    <location>
        <begin position="21"/>
        <end position="384"/>
    </location>
</feature>
<evidence type="ECO:0000313" key="5">
    <source>
        <dbReference type="Proteomes" id="UP001055093"/>
    </source>
</evidence>
<dbReference type="EMBL" id="BPRE01000012">
    <property type="protein sequence ID" value="GJE77025.1"/>
    <property type="molecule type" value="Genomic_DNA"/>
</dbReference>
<dbReference type="PANTHER" id="PTHR43646:SF3">
    <property type="entry name" value="SLR1566 PROTEIN"/>
    <property type="match status" value="1"/>
</dbReference>
<organism evidence="4 5">
    <name type="scientific">Methylorubrum suomiense</name>
    <dbReference type="NCBI Taxonomy" id="144191"/>
    <lineage>
        <taxon>Bacteria</taxon>
        <taxon>Pseudomonadati</taxon>
        <taxon>Pseudomonadota</taxon>
        <taxon>Alphaproteobacteria</taxon>
        <taxon>Hyphomicrobiales</taxon>
        <taxon>Methylobacteriaceae</taxon>
        <taxon>Methylorubrum</taxon>
    </lineage>
</organism>
<sequence>MMLALALLCLALALLPACLAAVNLGILRTPEPEAEEPGLVSILIPARNEAAVIERTVRAALASAGIAIEVLVGDDHSTDDTAAIVRGIAAADPRLRLVAVPDLPEGWTGKNHTCSVLAREARGDRLLFLDADVTLVPNGAAGLAAHARRSGADLVSGVPRQTMGTLGERLTVPMIDFLLIGYLPMALMRLLPDPSLGAACGQMILMRAESYAASGGHGAIRTSLHDGVRLPRLFREQGLRTDLVAGHALATCRMYRDFRQSWAGFSKNAREGMATSRALPVWTLLLFGGHVLPWLLLVLALLVGDRPAAWVAAGAALVSLATRAAITLVVREPAATVPLHPATICTALAIQWNALLRPDRAGASVWKGRRYPLAPPGSPPHQGS</sequence>
<dbReference type="InterPro" id="IPR029044">
    <property type="entry name" value="Nucleotide-diphossugar_trans"/>
</dbReference>
<dbReference type="CDD" id="cd00761">
    <property type="entry name" value="Glyco_tranf_GTA_type"/>
    <property type="match status" value="1"/>
</dbReference>